<reference evidence="2 3" key="1">
    <citation type="journal article" date="2019" name="Sci. Rep.">
        <title>Orb-weaving spider Araneus ventricosus genome elucidates the spidroin gene catalogue.</title>
        <authorList>
            <person name="Kono N."/>
            <person name="Nakamura H."/>
            <person name="Ohtoshi R."/>
            <person name="Moran D.A.P."/>
            <person name="Shinohara A."/>
            <person name="Yoshida Y."/>
            <person name="Fujiwara M."/>
            <person name="Mori M."/>
            <person name="Tomita M."/>
            <person name="Arakawa K."/>
        </authorList>
    </citation>
    <scope>NUCLEOTIDE SEQUENCE [LARGE SCALE GENOMIC DNA]</scope>
</reference>
<dbReference type="EMBL" id="BGPR01011068">
    <property type="protein sequence ID" value="GBN49418.1"/>
    <property type="molecule type" value="Genomic_DNA"/>
</dbReference>
<organism evidence="2 3">
    <name type="scientific">Araneus ventricosus</name>
    <name type="common">Orbweaver spider</name>
    <name type="synonym">Epeira ventricosa</name>
    <dbReference type="NCBI Taxonomy" id="182803"/>
    <lineage>
        <taxon>Eukaryota</taxon>
        <taxon>Metazoa</taxon>
        <taxon>Ecdysozoa</taxon>
        <taxon>Arthropoda</taxon>
        <taxon>Chelicerata</taxon>
        <taxon>Arachnida</taxon>
        <taxon>Araneae</taxon>
        <taxon>Araneomorphae</taxon>
        <taxon>Entelegynae</taxon>
        <taxon>Araneoidea</taxon>
        <taxon>Araneidae</taxon>
        <taxon>Araneus</taxon>
    </lineage>
</organism>
<evidence type="ECO:0000256" key="1">
    <source>
        <dbReference type="SAM" id="MobiDB-lite"/>
    </source>
</evidence>
<sequence>MTSNFRRSRESGFESESNSEFLSPSQSPPNFNLKSPPSNPYEAWPKGYIFVICRVVDCDYQSQPQLPFPSHHSQRAETSTVTLSASQNAAARGRSGPKRGAPCAFRVTQARM</sequence>
<dbReference type="Proteomes" id="UP000499080">
    <property type="component" value="Unassembled WGS sequence"/>
</dbReference>
<evidence type="ECO:0000313" key="2">
    <source>
        <dbReference type="EMBL" id="GBN49418.1"/>
    </source>
</evidence>
<evidence type="ECO:0000313" key="3">
    <source>
        <dbReference type="Proteomes" id="UP000499080"/>
    </source>
</evidence>
<feature type="region of interest" description="Disordered" evidence="1">
    <location>
        <begin position="1"/>
        <end position="38"/>
    </location>
</feature>
<proteinExistence type="predicted"/>
<feature type="compositionally biased region" description="Low complexity" evidence="1">
    <location>
        <begin position="14"/>
        <end position="25"/>
    </location>
</feature>
<gene>
    <name evidence="2" type="ORF">AVEN_273859_1</name>
</gene>
<keyword evidence="3" id="KW-1185">Reference proteome</keyword>
<name>A0A4Y2PBQ8_ARAVE</name>
<protein>
    <submittedName>
        <fullName evidence="2">Uncharacterized protein</fullName>
    </submittedName>
</protein>
<dbReference type="AlphaFoldDB" id="A0A4Y2PBQ8"/>
<comment type="caution">
    <text evidence="2">The sequence shown here is derived from an EMBL/GenBank/DDBJ whole genome shotgun (WGS) entry which is preliminary data.</text>
</comment>
<accession>A0A4Y2PBQ8</accession>